<protein>
    <submittedName>
        <fullName evidence="1">11341_t:CDS:1</fullName>
    </submittedName>
</protein>
<dbReference type="EMBL" id="CAMKVN010003519">
    <property type="protein sequence ID" value="CAI2184935.1"/>
    <property type="molecule type" value="Genomic_DNA"/>
</dbReference>
<dbReference type="Proteomes" id="UP001153678">
    <property type="component" value="Unassembled WGS sequence"/>
</dbReference>
<organism evidence="1 2">
    <name type="scientific">Funneliformis geosporum</name>
    <dbReference type="NCBI Taxonomy" id="1117311"/>
    <lineage>
        <taxon>Eukaryota</taxon>
        <taxon>Fungi</taxon>
        <taxon>Fungi incertae sedis</taxon>
        <taxon>Mucoromycota</taxon>
        <taxon>Glomeromycotina</taxon>
        <taxon>Glomeromycetes</taxon>
        <taxon>Glomerales</taxon>
        <taxon>Glomeraceae</taxon>
        <taxon>Funneliformis</taxon>
    </lineage>
</organism>
<proteinExistence type="predicted"/>
<sequence length="60" mass="7145">ADLIKQHKRESIKSECTYFVNIYWPLKSQDSSITKMNLTHYSHSLNPKMIQFSNIYKQLP</sequence>
<accession>A0A9W4WWT6</accession>
<evidence type="ECO:0000313" key="2">
    <source>
        <dbReference type="Proteomes" id="UP001153678"/>
    </source>
</evidence>
<reference evidence="1" key="1">
    <citation type="submission" date="2022-08" db="EMBL/GenBank/DDBJ databases">
        <authorList>
            <person name="Kallberg Y."/>
            <person name="Tangrot J."/>
            <person name="Rosling A."/>
        </authorList>
    </citation>
    <scope>NUCLEOTIDE SEQUENCE</scope>
    <source>
        <strain evidence="1">Wild A</strain>
    </source>
</reference>
<dbReference type="AlphaFoldDB" id="A0A9W4WWT6"/>
<dbReference type="OrthoDB" id="2404678at2759"/>
<name>A0A9W4WWT6_9GLOM</name>
<comment type="caution">
    <text evidence="1">The sequence shown here is derived from an EMBL/GenBank/DDBJ whole genome shotgun (WGS) entry which is preliminary data.</text>
</comment>
<feature type="non-terminal residue" evidence="1">
    <location>
        <position position="1"/>
    </location>
</feature>
<gene>
    <name evidence="1" type="ORF">FWILDA_LOCUS11825</name>
</gene>
<keyword evidence="2" id="KW-1185">Reference proteome</keyword>
<evidence type="ECO:0000313" key="1">
    <source>
        <dbReference type="EMBL" id="CAI2184935.1"/>
    </source>
</evidence>